<name>A0A9X4JVK3_9FIRM</name>
<dbReference type="EMBL" id="JAKOAV010000005">
    <property type="protein sequence ID" value="MDF9407557.1"/>
    <property type="molecule type" value="Genomic_DNA"/>
</dbReference>
<evidence type="ECO:0000256" key="3">
    <source>
        <dbReference type="ARBA" id="ARBA00022884"/>
    </source>
</evidence>
<dbReference type="GO" id="GO:0006412">
    <property type="term" value="P:translation"/>
    <property type="evidence" value="ECO:0007669"/>
    <property type="project" value="UniProtKB-UniRule"/>
</dbReference>
<proteinExistence type="inferred from homology"/>
<organism evidence="8 9">
    <name type="scientific">Pelotomaculum isophthalicicum JI</name>
    <dbReference type="NCBI Taxonomy" id="947010"/>
    <lineage>
        <taxon>Bacteria</taxon>
        <taxon>Bacillati</taxon>
        <taxon>Bacillota</taxon>
        <taxon>Clostridia</taxon>
        <taxon>Eubacteriales</taxon>
        <taxon>Desulfotomaculaceae</taxon>
        <taxon>Pelotomaculum</taxon>
    </lineage>
</organism>
<evidence type="ECO:0000256" key="1">
    <source>
        <dbReference type="ARBA" id="ARBA00007116"/>
    </source>
</evidence>
<reference evidence="8" key="1">
    <citation type="submission" date="2022-02" db="EMBL/GenBank/DDBJ databases">
        <authorList>
            <person name="Leng L."/>
        </authorList>
    </citation>
    <scope>NUCLEOTIDE SEQUENCE</scope>
    <source>
        <strain evidence="8">JI</strain>
    </source>
</reference>
<keyword evidence="4 7" id="KW-0689">Ribosomal protein</keyword>
<dbReference type="GO" id="GO:0003735">
    <property type="term" value="F:structural constituent of ribosome"/>
    <property type="evidence" value="ECO:0007669"/>
    <property type="project" value="InterPro"/>
</dbReference>
<evidence type="ECO:0000313" key="9">
    <source>
        <dbReference type="Proteomes" id="UP001154312"/>
    </source>
</evidence>
<dbReference type="InterPro" id="IPR004389">
    <property type="entry name" value="Ribosomal_uL18_bac-type"/>
</dbReference>
<dbReference type="InterPro" id="IPR057268">
    <property type="entry name" value="Ribosomal_L18"/>
</dbReference>
<protein>
    <recommendedName>
        <fullName evidence="6 7">Large ribosomal subunit protein uL18</fullName>
    </recommendedName>
</protein>
<sequence length="122" mass="13049">MLNKPDRKALRAKKRFRVRKKITGSAGRPRLNVFRSIQNIYAQIIDDESGLTLVAASTIGPELKGKLATGGNTAAATAVGDLLAKKAIEAGIKQVVFDRAGYIYHGRIKALADAARAGGLEF</sequence>
<keyword evidence="9" id="KW-1185">Reference proteome</keyword>
<evidence type="ECO:0000256" key="4">
    <source>
        <dbReference type="ARBA" id="ARBA00022980"/>
    </source>
</evidence>
<evidence type="ECO:0000256" key="7">
    <source>
        <dbReference type="HAMAP-Rule" id="MF_01337"/>
    </source>
</evidence>
<dbReference type="GO" id="GO:0022625">
    <property type="term" value="C:cytosolic large ribosomal subunit"/>
    <property type="evidence" value="ECO:0007669"/>
    <property type="project" value="TreeGrafter"/>
</dbReference>
<gene>
    <name evidence="7 8" type="primary">rplR</name>
    <name evidence="8" type="ORF">L7E55_04165</name>
</gene>
<comment type="function">
    <text evidence="7">This is one of the proteins that bind and probably mediate the attachment of the 5S RNA into the large ribosomal subunit, where it forms part of the central protuberance.</text>
</comment>
<evidence type="ECO:0000256" key="5">
    <source>
        <dbReference type="ARBA" id="ARBA00023274"/>
    </source>
</evidence>
<dbReference type="FunFam" id="3.30.420.100:FF:000001">
    <property type="entry name" value="50S ribosomal protein L18"/>
    <property type="match status" value="1"/>
</dbReference>
<accession>A0A9X4JVK3</accession>
<dbReference type="SUPFAM" id="SSF53137">
    <property type="entry name" value="Translational machinery components"/>
    <property type="match status" value="1"/>
</dbReference>
<dbReference type="Gene3D" id="3.30.420.100">
    <property type="match status" value="1"/>
</dbReference>
<dbReference type="Pfam" id="PF00861">
    <property type="entry name" value="Ribosomal_L18p"/>
    <property type="match status" value="1"/>
</dbReference>
<keyword evidence="2 7" id="KW-0699">rRNA-binding</keyword>
<dbReference type="PANTHER" id="PTHR12899:SF3">
    <property type="entry name" value="LARGE RIBOSOMAL SUBUNIT PROTEIN UL18M"/>
    <property type="match status" value="1"/>
</dbReference>
<evidence type="ECO:0000256" key="2">
    <source>
        <dbReference type="ARBA" id="ARBA00022730"/>
    </source>
</evidence>
<dbReference type="RefSeq" id="WP_277442787.1">
    <property type="nucleotide sequence ID" value="NZ_JAKOAV010000005.1"/>
</dbReference>
<evidence type="ECO:0000313" key="8">
    <source>
        <dbReference type="EMBL" id="MDF9407557.1"/>
    </source>
</evidence>
<dbReference type="HAMAP" id="MF_01337_B">
    <property type="entry name" value="Ribosomal_uL18_B"/>
    <property type="match status" value="1"/>
</dbReference>
<comment type="caution">
    <text evidence="8">The sequence shown here is derived from an EMBL/GenBank/DDBJ whole genome shotgun (WGS) entry which is preliminary data.</text>
</comment>
<dbReference type="GO" id="GO:0008097">
    <property type="term" value="F:5S rRNA binding"/>
    <property type="evidence" value="ECO:0007669"/>
    <property type="project" value="TreeGrafter"/>
</dbReference>
<dbReference type="InterPro" id="IPR005484">
    <property type="entry name" value="Ribosomal_uL18_bac/plant/anim"/>
</dbReference>
<evidence type="ECO:0000256" key="6">
    <source>
        <dbReference type="ARBA" id="ARBA00035197"/>
    </source>
</evidence>
<dbReference type="PANTHER" id="PTHR12899">
    <property type="entry name" value="39S RIBOSOMAL PROTEIN L18, MITOCHONDRIAL"/>
    <property type="match status" value="1"/>
</dbReference>
<comment type="subunit">
    <text evidence="7">Part of the 50S ribosomal subunit; part of the 5S rRNA/L5/L18/L25 subcomplex. Contacts the 5S and 23S rRNAs.</text>
</comment>
<dbReference type="NCBIfam" id="TIGR00060">
    <property type="entry name" value="L18_bact"/>
    <property type="match status" value="1"/>
</dbReference>
<dbReference type="AlphaFoldDB" id="A0A9X4JVK3"/>
<comment type="similarity">
    <text evidence="1 7">Belongs to the universal ribosomal protein uL18 family.</text>
</comment>
<keyword evidence="5 7" id="KW-0687">Ribonucleoprotein</keyword>
<dbReference type="CDD" id="cd00432">
    <property type="entry name" value="Ribosomal_L18_L5e"/>
    <property type="match status" value="1"/>
</dbReference>
<dbReference type="Proteomes" id="UP001154312">
    <property type="component" value="Unassembled WGS sequence"/>
</dbReference>
<keyword evidence="3 7" id="KW-0694">RNA-binding</keyword>